<evidence type="ECO:0000256" key="1">
    <source>
        <dbReference type="SAM" id="MobiDB-lite"/>
    </source>
</evidence>
<protein>
    <submittedName>
        <fullName evidence="2">Uncharacterized protein</fullName>
    </submittedName>
</protein>
<evidence type="ECO:0000313" key="3">
    <source>
        <dbReference type="Proteomes" id="UP001302745"/>
    </source>
</evidence>
<accession>A0AAN6ZW82</accession>
<comment type="caution">
    <text evidence="2">The sequence shown here is derived from an EMBL/GenBank/DDBJ whole genome shotgun (WGS) entry which is preliminary data.</text>
</comment>
<keyword evidence="3" id="KW-1185">Reference proteome</keyword>
<dbReference type="EMBL" id="MU857030">
    <property type="protein sequence ID" value="KAK4151146.1"/>
    <property type="molecule type" value="Genomic_DNA"/>
</dbReference>
<dbReference type="Proteomes" id="UP001302745">
    <property type="component" value="Unassembled WGS sequence"/>
</dbReference>
<feature type="region of interest" description="Disordered" evidence="1">
    <location>
        <begin position="1"/>
        <end position="41"/>
    </location>
</feature>
<reference evidence="2" key="1">
    <citation type="journal article" date="2023" name="Mol. Phylogenet. Evol.">
        <title>Genome-scale phylogeny and comparative genomics of the fungal order Sordariales.</title>
        <authorList>
            <person name="Hensen N."/>
            <person name="Bonometti L."/>
            <person name="Westerberg I."/>
            <person name="Brannstrom I.O."/>
            <person name="Guillou S."/>
            <person name="Cros-Aarteil S."/>
            <person name="Calhoun S."/>
            <person name="Haridas S."/>
            <person name="Kuo A."/>
            <person name="Mondo S."/>
            <person name="Pangilinan J."/>
            <person name="Riley R."/>
            <person name="LaButti K."/>
            <person name="Andreopoulos B."/>
            <person name="Lipzen A."/>
            <person name="Chen C."/>
            <person name="Yan M."/>
            <person name="Daum C."/>
            <person name="Ng V."/>
            <person name="Clum A."/>
            <person name="Steindorff A."/>
            <person name="Ohm R.A."/>
            <person name="Martin F."/>
            <person name="Silar P."/>
            <person name="Natvig D.O."/>
            <person name="Lalanne C."/>
            <person name="Gautier V."/>
            <person name="Ament-Velasquez S.L."/>
            <person name="Kruys A."/>
            <person name="Hutchinson M.I."/>
            <person name="Powell A.J."/>
            <person name="Barry K."/>
            <person name="Miller A.N."/>
            <person name="Grigoriev I.V."/>
            <person name="Debuchy R."/>
            <person name="Gladieux P."/>
            <person name="Hiltunen Thoren M."/>
            <person name="Johannesson H."/>
        </authorList>
    </citation>
    <scope>NUCLEOTIDE SEQUENCE</scope>
    <source>
        <strain evidence="2">CBS 538.74</strain>
    </source>
</reference>
<organism evidence="2 3">
    <name type="scientific">Chaetomidium leptoderma</name>
    <dbReference type="NCBI Taxonomy" id="669021"/>
    <lineage>
        <taxon>Eukaryota</taxon>
        <taxon>Fungi</taxon>
        <taxon>Dikarya</taxon>
        <taxon>Ascomycota</taxon>
        <taxon>Pezizomycotina</taxon>
        <taxon>Sordariomycetes</taxon>
        <taxon>Sordariomycetidae</taxon>
        <taxon>Sordariales</taxon>
        <taxon>Chaetomiaceae</taxon>
        <taxon>Chaetomidium</taxon>
    </lineage>
</organism>
<gene>
    <name evidence="2" type="ORF">C8A00DRAFT_17398</name>
</gene>
<evidence type="ECO:0000313" key="2">
    <source>
        <dbReference type="EMBL" id="KAK4151146.1"/>
    </source>
</evidence>
<dbReference type="AlphaFoldDB" id="A0AAN6ZW82"/>
<reference evidence="2" key="2">
    <citation type="submission" date="2023-05" db="EMBL/GenBank/DDBJ databases">
        <authorList>
            <consortium name="Lawrence Berkeley National Laboratory"/>
            <person name="Steindorff A."/>
            <person name="Hensen N."/>
            <person name="Bonometti L."/>
            <person name="Westerberg I."/>
            <person name="Brannstrom I.O."/>
            <person name="Guillou S."/>
            <person name="Cros-Aarteil S."/>
            <person name="Calhoun S."/>
            <person name="Haridas S."/>
            <person name="Kuo A."/>
            <person name="Mondo S."/>
            <person name="Pangilinan J."/>
            <person name="Riley R."/>
            <person name="Labutti K."/>
            <person name="Andreopoulos B."/>
            <person name="Lipzen A."/>
            <person name="Chen C."/>
            <person name="Yanf M."/>
            <person name="Daum C."/>
            <person name="Ng V."/>
            <person name="Clum A."/>
            <person name="Ohm R."/>
            <person name="Martin F."/>
            <person name="Silar P."/>
            <person name="Natvig D."/>
            <person name="Lalanne C."/>
            <person name="Gautier V."/>
            <person name="Ament-Velasquez S.L."/>
            <person name="Kruys A."/>
            <person name="Hutchinson M.I."/>
            <person name="Powell A.J."/>
            <person name="Barry K."/>
            <person name="Miller A.N."/>
            <person name="Grigoriev I.V."/>
            <person name="Debuchy R."/>
            <person name="Gladieux P."/>
            <person name="Thoren M.H."/>
            <person name="Johannesson H."/>
        </authorList>
    </citation>
    <scope>NUCLEOTIDE SEQUENCE</scope>
    <source>
        <strain evidence="2">CBS 538.74</strain>
    </source>
</reference>
<feature type="non-terminal residue" evidence="2">
    <location>
        <position position="250"/>
    </location>
</feature>
<sequence>MEDCTTPPAYESLEKLPPVTAPKSSETTTEDPKGGDRASAQQGLSCTYDTYGGLGHKWGFIDLRMLPNIGTPECLATPWAAILAIKGRDIPRLMREGFFWSTENVLPEEGYMSRETSPEWTTLGYSYKRTWILADKSNDEAPPQWVGRLEVISPCLELLPSFRVQNLSRDNVYAAGACNALDQLIYKYDCRLPASHNFNCIYDDKPLEGWWPWPSEGGTDADFPPALDERGLFQRRFLVPKLPVGHPRPD</sequence>
<name>A0AAN6ZW82_9PEZI</name>
<proteinExistence type="predicted"/>